<feature type="compositionally biased region" description="Polar residues" evidence="1">
    <location>
        <begin position="236"/>
        <end position="270"/>
    </location>
</feature>
<feature type="region of interest" description="Disordered" evidence="1">
    <location>
        <begin position="227"/>
        <end position="270"/>
    </location>
</feature>
<keyword evidence="5" id="KW-1185">Reference proteome</keyword>
<keyword evidence="2" id="KW-0812">Transmembrane</keyword>
<keyword evidence="2" id="KW-1133">Transmembrane helix</keyword>
<dbReference type="CDD" id="cd11614">
    <property type="entry name" value="SAF_CpaB_FlgA_like"/>
    <property type="match status" value="1"/>
</dbReference>
<evidence type="ECO:0000313" key="4">
    <source>
        <dbReference type="EMBL" id="ABO49362.1"/>
    </source>
</evidence>
<feature type="transmembrane region" description="Helical" evidence="2">
    <location>
        <begin position="12"/>
        <end position="32"/>
    </location>
</feature>
<dbReference type="InterPro" id="IPR013974">
    <property type="entry name" value="SAF"/>
</dbReference>
<dbReference type="RefSeq" id="WP_011877197.1">
    <property type="nucleotide sequence ID" value="NC_009253.1"/>
</dbReference>
<evidence type="ECO:0000259" key="3">
    <source>
        <dbReference type="SMART" id="SM00858"/>
    </source>
</evidence>
<evidence type="ECO:0000313" key="5">
    <source>
        <dbReference type="Proteomes" id="UP000001556"/>
    </source>
</evidence>
<feature type="domain" description="SAF" evidence="3">
    <location>
        <begin position="45"/>
        <end position="107"/>
    </location>
</feature>
<accession>A4J2Q9</accession>
<dbReference type="EMBL" id="CP000612">
    <property type="protein sequence ID" value="ABO49362.1"/>
    <property type="molecule type" value="Genomic_DNA"/>
</dbReference>
<proteinExistence type="predicted"/>
<dbReference type="STRING" id="349161.Dred_0824"/>
<organism evidence="4 5">
    <name type="scientific">Desulforamulus reducens (strain ATCC BAA-1160 / DSM 100696 / MI-1)</name>
    <name type="common">Desulfotomaculum reducens</name>
    <dbReference type="NCBI Taxonomy" id="349161"/>
    <lineage>
        <taxon>Bacteria</taxon>
        <taxon>Bacillati</taxon>
        <taxon>Bacillota</taxon>
        <taxon>Clostridia</taxon>
        <taxon>Eubacteriales</taxon>
        <taxon>Peptococcaceae</taxon>
        <taxon>Desulforamulus</taxon>
    </lineage>
</organism>
<dbReference type="Proteomes" id="UP000001556">
    <property type="component" value="Chromosome"/>
</dbReference>
<protein>
    <submittedName>
        <fullName evidence="4">SAF domain protein</fullName>
    </submittedName>
</protein>
<dbReference type="SMART" id="SM00858">
    <property type="entry name" value="SAF"/>
    <property type="match status" value="1"/>
</dbReference>
<keyword evidence="2" id="KW-0472">Membrane</keyword>
<evidence type="ECO:0000256" key="1">
    <source>
        <dbReference type="SAM" id="MobiDB-lite"/>
    </source>
</evidence>
<dbReference type="eggNOG" id="COG3745">
    <property type="taxonomic scope" value="Bacteria"/>
</dbReference>
<gene>
    <name evidence="4" type="ordered locus">Dred_0824</name>
</gene>
<dbReference type="KEGG" id="drm:Dred_0824"/>
<dbReference type="AlphaFoldDB" id="A4J2Q9"/>
<dbReference type="HOGENOM" id="CLU_1193268_0_0_9"/>
<dbReference type="OrthoDB" id="163768at2"/>
<sequence>MNFINTAVLKKIPLKTIFIVLVGIGVTAGSVGQLQTWVDTHQEKVKVPVVKQKVTQYSMIGPGMIEMQDKLKLAADPYAVKTLQEIEGKVAVTDLIPGEQIRPDKLANTDILLQPGEAFVTVRIEKPEQALAGQIRANSIVNVMWTAGPNSPSSVLAEKARVMSLMDEGLKPVHTASVFQGVVTNATGQAPIPKYVMLKVKERESYEFTRPLTGGFILLSEVSKGVQTPVPPAQNGEATPTTQQGNQPPDSQNNTPGATPNMSDQPQPQP</sequence>
<name>A4J2Q9_DESRM</name>
<evidence type="ECO:0000256" key="2">
    <source>
        <dbReference type="SAM" id="Phobius"/>
    </source>
</evidence>
<reference evidence="4 5" key="1">
    <citation type="submission" date="2007-03" db="EMBL/GenBank/DDBJ databases">
        <title>Complete sequence of Desulfotomaculum reducens MI-1.</title>
        <authorList>
            <consortium name="US DOE Joint Genome Institute"/>
            <person name="Copeland A."/>
            <person name="Lucas S."/>
            <person name="Lapidus A."/>
            <person name="Barry K."/>
            <person name="Detter J.C."/>
            <person name="Glavina del Rio T."/>
            <person name="Hammon N."/>
            <person name="Israni S."/>
            <person name="Dalin E."/>
            <person name="Tice H."/>
            <person name="Pitluck S."/>
            <person name="Sims D."/>
            <person name="Brettin T."/>
            <person name="Bruce D."/>
            <person name="Han C."/>
            <person name="Tapia R."/>
            <person name="Schmutz J."/>
            <person name="Larimer F."/>
            <person name="Land M."/>
            <person name="Hauser L."/>
            <person name="Kyrpides N."/>
            <person name="Kim E."/>
            <person name="Tebo B.M."/>
            <person name="Richardson P."/>
        </authorList>
    </citation>
    <scope>NUCLEOTIDE SEQUENCE [LARGE SCALE GENOMIC DNA]</scope>
    <source>
        <strain evidence="4 5">MI-1</strain>
    </source>
</reference>